<dbReference type="EMBL" id="SRPF01000002">
    <property type="protein sequence ID" value="TGN39951.1"/>
    <property type="molecule type" value="Genomic_DNA"/>
</dbReference>
<keyword evidence="1" id="KW-0812">Transmembrane</keyword>
<dbReference type="Proteomes" id="UP000298325">
    <property type="component" value="Unassembled WGS sequence"/>
</dbReference>
<dbReference type="AlphaFoldDB" id="A0A4Z1C1E2"/>
<protein>
    <submittedName>
        <fullName evidence="2">Uncharacterized protein</fullName>
    </submittedName>
</protein>
<evidence type="ECO:0000313" key="3">
    <source>
        <dbReference type="Proteomes" id="UP000298325"/>
    </source>
</evidence>
<proteinExistence type="predicted"/>
<feature type="transmembrane region" description="Helical" evidence="1">
    <location>
        <begin position="208"/>
        <end position="229"/>
    </location>
</feature>
<feature type="transmembrane region" description="Helical" evidence="1">
    <location>
        <begin position="184"/>
        <end position="202"/>
    </location>
</feature>
<evidence type="ECO:0000313" key="2">
    <source>
        <dbReference type="EMBL" id="TGN39951.1"/>
    </source>
</evidence>
<comment type="caution">
    <text evidence="2">The sequence shown here is derived from an EMBL/GenBank/DDBJ whole genome shotgun (WGS) entry which is preliminary data.</text>
</comment>
<organism evidence="2 3">
    <name type="scientific">Marinobacter confluentis</name>
    <dbReference type="NCBI Taxonomy" id="1697557"/>
    <lineage>
        <taxon>Bacteria</taxon>
        <taxon>Pseudomonadati</taxon>
        <taxon>Pseudomonadota</taxon>
        <taxon>Gammaproteobacteria</taxon>
        <taxon>Pseudomonadales</taxon>
        <taxon>Marinobacteraceae</taxon>
        <taxon>Marinobacter</taxon>
    </lineage>
</organism>
<keyword evidence="1" id="KW-0472">Membrane</keyword>
<gene>
    <name evidence="2" type="ORF">E5Q11_06550</name>
</gene>
<reference evidence="2 3" key="1">
    <citation type="submission" date="2019-04" db="EMBL/GenBank/DDBJ databases">
        <authorList>
            <person name="Park S."/>
            <person name="Yoon J.-H."/>
        </authorList>
    </citation>
    <scope>NUCLEOTIDE SEQUENCE [LARGE SCALE GENOMIC DNA]</scope>
    <source>
        <strain evidence="2 3">HJM-18</strain>
    </source>
</reference>
<sequence>MTTTNAEAAETPVDPISNLKRLPRPQKDNHYILAGNSSALTSLLVHWFPVVAVFCYGLVAPWLSSPWDQNNLVLVLGIWLAIWLALAGFTAVTGTGRHMYALDLSQRRITHLNSGESTSLALELYSNAEGDRLDLKTPLDSGWHLQTYTRAVAELEEDDISRIPHWQCGSLADHIQRKAMDGSLLGLFIFATLFFGMTNLIMGTMRVFLLSEIYLLVAWLVSQSFIWFLERRDRQLEC</sequence>
<dbReference type="RefSeq" id="WP_135802615.1">
    <property type="nucleotide sequence ID" value="NZ_SRPF01000002.1"/>
</dbReference>
<evidence type="ECO:0000256" key="1">
    <source>
        <dbReference type="SAM" id="Phobius"/>
    </source>
</evidence>
<name>A0A4Z1C1E2_9GAMM</name>
<accession>A0A4Z1C1E2</accession>
<dbReference type="OrthoDB" id="9921246at2"/>
<keyword evidence="1" id="KW-1133">Transmembrane helix</keyword>
<feature type="transmembrane region" description="Helical" evidence="1">
    <location>
        <begin position="31"/>
        <end position="59"/>
    </location>
</feature>
<feature type="transmembrane region" description="Helical" evidence="1">
    <location>
        <begin position="71"/>
        <end position="92"/>
    </location>
</feature>
<keyword evidence="3" id="KW-1185">Reference proteome</keyword>